<evidence type="ECO:0000313" key="2">
    <source>
        <dbReference type="Proteomes" id="UP000028821"/>
    </source>
</evidence>
<name>A0A086QZ36_TOXGO</name>
<evidence type="ECO:0000313" key="1">
    <source>
        <dbReference type="EMBL" id="KFH17868.1"/>
    </source>
</evidence>
<sequence length="99" mass="10848">MAIGKVKRNPDAGVATAVQSVIQHQTFKRMLLFGLRSLADFCSPSNQLYQENALDALDRGVLSAIQTAVTTFSDDDDLMLCASRVLWAMSVAIKEEMDP</sequence>
<dbReference type="VEuPathDB" id="ToxoDB:TGMAS_312630A"/>
<gene>
    <name evidence="1" type="ORF">TGMAS_312630A</name>
</gene>
<proteinExistence type="predicted"/>
<organism evidence="1 2">
    <name type="scientific">Toxoplasma gondii MAS</name>
    <dbReference type="NCBI Taxonomy" id="943118"/>
    <lineage>
        <taxon>Eukaryota</taxon>
        <taxon>Sar</taxon>
        <taxon>Alveolata</taxon>
        <taxon>Apicomplexa</taxon>
        <taxon>Conoidasida</taxon>
        <taxon>Coccidia</taxon>
        <taxon>Eucoccidiorida</taxon>
        <taxon>Eimeriorina</taxon>
        <taxon>Sarcocystidae</taxon>
        <taxon>Toxoplasma</taxon>
    </lineage>
</organism>
<protein>
    <submittedName>
        <fullName evidence="1">Putative anonymous antigen-1</fullName>
    </submittedName>
</protein>
<accession>A0A086QZ36</accession>
<dbReference type="EMBL" id="AEXC02000150">
    <property type="protein sequence ID" value="KFH17868.1"/>
    <property type="molecule type" value="Genomic_DNA"/>
</dbReference>
<dbReference type="AlphaFoldDB" id="A0A086QZ36"/>
<dbReference type="Proteomes" id="UP000028821">
    <property type="component" value="Unassembled WGS sequence"/>
</dbReference>
<comment type="caution">
    <text evidence="1">The sequence shown here is derived from an EMBL/GenBank/DDBJ whole genome shotgun (WGS) entry which is preliminary data.</text>
</comment>
<dbReference type="OrthoDB" id="7537227at2759"/>
<reference evidence="1 2" key="1">
    <citation type="submission" date="2014-04" db="EMBL/GenBank/DDBJ databases">
        <authorList>
            <person name="Sibley D."/>
            <person name="Venepally P."/>
            <person name="Karamycheva S."/>
            <person name="Hadjithomas M."/>
            <person name="Khan A."/>
            <person name="Brunk B."/>
            <person name="Roos D."/>
            <person name="Caler E."/>
            <person name="Lorenzi H."/>
        </authorList>
    </citation>
    <scope>NUCLEOTIDE SEQUENCE [LARGE SCALE GENOMIC DNA]</scope>
    <source>
        <strain evidence="1 2">MAS</strain>
    </source>
</reference>